<proteinExistence type="predicted"/>
<comment type="caution">
    <text evidence="3">The sequence shown here is derived from an EMBL/GenBank/DDBJ whole genome shotgun (WGS) entry which is preliminary data.</text>
</comment>
<dbReference type="AlphaFoldDB" id="A0A369V8I4"/>
<gene>
    <name evidence="3" type="ORF">DVZ84_10270</name>
</gene>
<evidence type="ECO:0000313" key="4">
    <source>
        <dbReference type="Proteomes" id="UP000253742"/>
    </source>
</evidence>
<evidence type="ECO:0000256" key="1">
    <source>
        <dbReference type="SAM" id="MobiDB-lite"/>
    </source>
</evidence>
<accession>A0A369V8I4</accession>
<dbReference type="InterPro" id="IPR018891">
    <property type="entry name" value="AIPR_C"/>
</dbReference>
<organism evidence="3 4">
    <name type="scientific">Streptomyces parvulus</name>
    <dbReference type="NCBI Taxonomy" id="146923"/>
    <lineage>
        <taxon>Bacteria</taxon>
        <taxon>Bacillati</taxon>
        <taxon>Actinomycetota</taxon>
        <taxon>Actinomycetes</taxon>
        <taxon>Kitasatosporales</taxon>
        <taxon>Streptomycetaceae</taxon>
        <taxon>Streptomyces</taxon>
    </lineage>
</organism>
<protein>
    <recommendedName>
        <fullName evidence="2">Abortive phage infection protein C-terminal domain-containing protein</fullName>
    </recommendedName>
</protein>
<reference evidence="3 4" key="1">
    <citation type="submission" date="2018-07" db="EMBL/GenBank/DDBJ databases">
        <title>Genome guided investigation of antibiotics producing actinomycetales strain isolated from a Macau mangrove ecosystem.</title>
        <authorList>
            <person name="Hu D."/>
        </authorList>
    </citation>
    <scope>NUCLEOTIDE SEQUENCE [LARGE SCALE GENOMIC DNA]</scope>
    <source>
        <strain evidence="3 4">2297</strain>
    </source>
</reference>
<dbReference type="Pfam" id="PF10592">
    <property type="entry name" value="AIPR"/>
    <property type="match status" value="1"/>
</dbReference>
<feature type="region of interest" description="Disordered" evidence="1">
    <location>
        <begin position="518"/>
        <end position="568"/>
    </location>
</feature>
<dbReference type="EMBL" id="QQBH01000005">
    <property type="protein sequence ID" value="RDD89362.1"/>
    <property type="molecule type" value="Genomic_DNA"/>
</dbReference>
<evidence type="ECO:0000259" key="2">
    <source>
        <dbReference type="Pfam" id="PF10592"/>
    </source>
</evidence>
<sequence length="568" mass="63849">MSDADAWEIFLAWLLLRDKDVTLDAISDGVVDGSNDGGVDAIYTILEGSILPIDHQVVEDPQAARELPEGLELALYVIQSKFSQSFSQNSVSALQSVLPSALDLGSQLDELSDELNEQVIEKLIVFRSAYKNLLVRRPKVFVKVVLGSRGITEQANINVTSRAERLREDILLKLPSADVTVDLLGADELWRMYDTRKAETLTLECDEVLTSGESYVALARLSSFVKLITDDNLTLRRHIFEANVRDYQGQVAVNKEILSSLNESASPDFWWLNNGVTIVCDEAHSVGKTFALKNIQIVNGLQTSHTIFNWYKERAEKGESLPADDRKILVRVIKASNDAVRDKIIRATNRQTPVPDASLRATDEIQRRIEAYFGAKGLFYDRRKGYYRNLGKDPGKIVSIPYLGQAMYAIAYGRPEVARGKPNSLLAEDARYRQAFDPKASPQIFYWAARVLRQVDEYLQSGKSQTRYPERRYLAPFVAFTLVMKTIGKDPSHWRDIAQLAEQDRGFTDEELEASGTKVKEELDKYTAQSKSSSSDATKRQPFTRHLIASMNFTHNPAPKSRGTGKRS</sequence>
<name>A0A369V8I4_9ACTN</name>
<feature type="domain" description="Abortive phage infection protein C-terminal" evidence="2">
    <location>
        <begin position="240"/>
        <end position="481"/>
    </location>
</feature>
<dbReference type="Proteomes" id="UP000253742">
    <property type="component" value="Unassembled WGS sequence"/>
</dbReference>
<feature type="compositionally biased region" description="Polar residues" evidence="1">
    <location>
        <begin position="527"/>
        <end position="536"/>
    </location>
</feature>
<evidence type="ECO:0000313" key="3">
    <source>
        <dbReference type="EMBL" id="RDD89362.1"/>
    </source>
</evidence>